<evidence type="ECO:0000313" key="2">
    <source>
        <dbReference type="EMBL" id="KAK6506600.1"/>
    </source>
</evidence>
<reference evidence="2 3" key="1">
    <citation type="submission" date="2023-08" db="EMBL/GenBank/DDBJ databases">
        <authorList>
            <person name="Palmer J.M."/>
        </authorList>
    </citation>
    <scope>NUCLEOTIDE SEQUENCE [LARGE SCALE GENOMIC DNA]</scope>
    <source>
        <strain evidence="2 3">TWF481</strain>
    </source>
</reference>
<feature type="chain" id="PRO_5043732071" description="Secreted protein" evidence="1">
    <location>
        <begin position="20"/>
        <end position="279"/>
    </location>
</feature>
<dbReference type="Proteomes" id="UP001370758">
    <property type="component" value="Unassembled WGS sequence"/>
</dbReference>
<accession>A0AAV9WDC4</accession>
<dbReference type="EMBL" id="JAVHJL010000003">
    <property type="protein sequence ID" value="KAK6506600.1"/>
    <property type="molecule type" value="Genomic_DNA"/>
</dbReference>
<name>A0AAV9WDC4_9PEZI</name>
<gene>
    <name evidence="2" type="ORF">TWF481_005058</name>
</gene>
<comment type="caution">
    <text evidence="2">The sequence shown here is derived from an EMBL/GenBank/DDBJ whole genome shotgun (WGS) entry which is preliminary data.</text>
</comment>
<proteinExistence type="predicted"/>
<evidence type="ECO:0000256" key="1">
    <source>
        <dbReference type="SAM" id="SignalP"/>
    </source>
</evidence>
<evidence type="ECO:0008006" key="4">
    <source>
        <dbReference type="Google" id="ProtNLM"/>
    </source>
</evidence>
<keyword evidence="1" id="KW-0732">Signal</keyword>
<organism evidence="2 3">
    <name type="scientific">Arthrobotrys musiformis</name>
    <dbReference type="NCBI Taxonomy" id="47236"/>
    <lineage>
        <taxon>Eukaryota</taxon>
        <taxon>Fungi</taxon>
        <taxon>Dikarya</taxon>
        <taxon>Ascomycota</taxon>
        <taxon>Pezizomycotina</taxon>
        <taxon>Orbiliomycetes</taxon>
        <taxon>Orbiliales</taxon>
        <taxon>Orbiliaceae</taxon>
        <taxon>Arthrobotrys</taxon>
    </lineage>
</organism>
<feature type="signal peptide" evidence="1">
    <location>
        <begin position="1"/>
        <end position="19"/>
    </location>
</feature>
<evidence type="ECO:0000313" key="3">
    <source>
        <dbReference type="Proteomes" id="UP001370758"/>
    </source>
</evidence>
<keyword evidence="3" id="KW-1185">Reference proteome</keyword>
<protein>
    <recommendedName>
        <fullName evidence="4">Secreted protein</fullName>
    </recommendedName>
</protein>
<dbReference type="AlphaFoldDB" id="A0AAV9WDC4"/>
<sequence>MKLFTIFYLGLLAFRPVLAQGGKIGRDGKILPRFALEDATTLTKNIKAEFDKTPALLDVLTISNKVTNQLKRLNSYMDNTLFPAVNPQRFYPGIPGVLRARTCPERRGIFRAYEKLFDALIEAREAAGAAVCRSTIKVDTMATRPGFNPLNKAAKAELDTTVNNIRRLWDNLYNKYNSFQFFVYHCKARNNPIGCRTPGEKCPAKPAPCPAVCPCYYGFVDGKNPNKDQCFTDEGRVNAVASVSGKSSRASFGWENLKDCRECFPNDIPPPTCLVIPNL</sequence>